<organism evidence="3 4">
    <name type="scientific">Xanthocytophaga flava</name>
    <dbReference type="NCBI Taxonomy" id="3048013"/>
    <lineage>
        <taxon>Bacteria</taxon>
        <taxon>Pseudomonadati</taxon>
        <taxon>Bacteroidota</taxon>
        <taxon>Cytophagia</taxon>
        <taxon>Cytophagales</taxon>
        <taxon>Rhodocytophagaceae</taxon>
        <taxon>Xanthocytophaga</taxon>
    </lineage>
</organism>
<dbReference type="EMBL" id="JASJOS010000024">
    <property type="protein sequence ID" value="MDJ1485828.1"/>
    <property type="molecule type" value="Genomic_DNA"/>
</dbReference>
<keyword evidence="1" id="KW-0472">Membrane</keyword>
<sequence>MNAFPKKIEAFFLTSDVWVYGGLILFGSLYKTNEYPPYSWTEYISYTLLLAVLFCPVLLFESVRDYLVRSFRTIYYIVACVVCFGGYLPVFTWWYPNVEICYGILLPADFLITMALLVIGLKVVLEANRYLRKKIPSRAWLRFLELDTMILLSILLITLILALMTVSSMNNPEYHTKEQLLIGYVFDFQKIIYNLWSLVLIWGQFFITYFAFFFFYYINRHFLIPKLLKQRGFITYFLAVTTCIVLFYPIWAQLIMFLPINMLLGGMVTSAFHGENGWGAFAIIAISLPVVLTLEWFRQNNQIIALEKAKAQTELDLLKQQVNPHFFFNTLNNLYSLSLAKSDQTPELILQLSDLMRYVIYKGKEQKVAIEEDIAYIDDYIRLQQIRLHKELDFRFEKQIQDNKLQIPPLLLITLVENAFKHGIEPAEGKTKLYLHLYSDAQSLLFTSINTFEPGVIQQKGIGLENLKQKLILLFPEKHELLLQSEGTTYTAKLKLLFS</sequence>
<feature type="transmembrane region" description="Helical" evidence="1">
    <location>
        <begin position="73"/>
        <end position="96"/>
    </location>
</feature>
<evidence type="ECO:0000313" key="4">
    <source>
        <dbReference type="Proteomes" id="UP001241110"/>
    </source>
</evidence>
<gene>
    <name evidence="3" type="ORF">QNI16_35430</name>
</gene>
<dbReference type="AlphaFoldDB" id="A0AAE3R0E6"/>
<feature type="transmembrane region" description="Helical" evidence="1">
    <location>
        <begin position="191"/>
        <end position="216"/>
    </location>
</feature>
<feature type="transmembrane region" description="Helical" evidence="1">
    <location>
        <begin position="43"/>
        <end position="61"/>
    </location>
</feature>
<reference evidence="3" key="1">
    <citation type="submission" date="2023-05" db="EMBL/GenBank/DDBJ databases">
        <authorList>
            <person name="Zhang X."/>
        </authorList>
    </citation>
    <scope>NUCLEOTIDE SEQUENCE</scope>
    <source>
        <strain evidence="3">YF14B1</strain>
    </source>
</reference>
<dbReference type="GO" id="GO:0016020">
    <property type="term" value="C:membrane"/>
    <property type="evidence" value="ECO:0007669"/>
    <property type="project" value="InterPro"/>
</dbReference>
<keyword evidence="3" id="KW-0808">Transferase</keyword>
<feature type="transmembrane region" description="Helical" evidence="1">
    <location>
        <begin position="12"/>
        <end position="31"/>
    </location>
</feature>
<protein>
    <submittedName>
        <fullName evidence="3">Histidine kinase</fullName>
    </submittedName>
</protein>
<accession>A0AAE3R0E6</accession>
<keyword evidence="3" id="KW-0418">Kinase</keyword>
<dbReference type="InterPro" id="IPR010559">
    <property type="entry name" value="Sig_transdc_His_kin_internal"/>
</dbReference>
<keyword evidence="1" id="KW-0812">Transmembrane</keyword>
<feature type="transmembrane region" description="Helical" evidence="1">
    <location>
        <begin position="236"/>
        <end position="258"/>
    </location>
</feature>
<comment type="caution">
    <text evidence="3">The sequence shown here is derived from an EMBL/GenBank/DDBJ whole genome shotgun (WGS) entry which is preliminary data.</text>
</comment>
<dbReference type="InterPro" id="IPR050640">
    <property type="entry name" value="Bact_2-comp_sensor_kinase"/>
</dbReference>
<feature type="transmembrane region" description="Helical" evidence="1">
    <location>
        <begin position="146"/>
        <end position="166"/>
    </location>
</feature>
<keyword evidence="1" id="KW-1133">Transmembrane helix</keyword>
<feature type="domain" description="Signal transduction histidine kinase internal region" evidence="2">
    <location>
        <begin position="314"/>
        <end position="391"/>
    </location>
</feature>
<dbReference type="PANTHER" id="PTHR34220">
    <property type="entry name" value="SENSOR HISTIDINE KINASE YPDA"/>
    <property type="match status" value="1"/>
</dbReference>
<evidence type="ECO:0000259" key="2">
    <source>
        <dbReference type="Pfam" id="PF06580"/>
    </source>
</evidence>
<dbReference type="Proteomes" id="UP001241110">
    <property type="component" value="Unassembled WGS sequence"/>
</dbReference>
<feature type="transmembrane region" description="Helical" evidence="1">
    <location>
        <begin position="102"/>
        <end position="125"/>
    </location>
</feature>
<dbReference type="RefSeq" id="WP_313988892.1">
    <property type="nucleotide sequence ID" value="NZ_JASJOS010000024.1"/>
</dbReference>
<dbReference type="GO" id="GO:0000155">
    <property type="term" value="F:phosphorelay sensor kinase activity"/>
    <property type="evidence" value="ECO:0007669"/>
    <property type="project" value="InterPro"/>
</dbReference>
<dbReference type="PANTHER" id="PTHR34220:SF7">
    <property type="entry name" value="SENSOR HISTIDINE KINASE YPDA"/>
    <property type="match status" value="1"/>
</dbReference>
<evidence type="ECO:0000313" key="3">
    <source>
        <dbReference type="EMBL" id="MDJ1485828.1"/>
    </source>
</evidence>
<feature type="transmembrane region" description="Helical" evidence="1">
    <location>
        <begin position="278"/>
        <end position="297"/>
    </location>
</feature>
<evidence type="ECO:0000256" key="1">
    <source>
        <dbReference type="SAM" id="Phobius"/>
    </source>
</evidence>
<name>A0AAE3R0E6_9BACT</name>
<dbReference type="Pfam" id="PF06580">
    <property type="entry name" value="His_kinase"/>
    <property type="match status" value="1"/>
</dbReference>
<proteinExistence type="predicted"/>